<keyword evidence="1" id="KW-0479">Metal-binding</keyword>
<evidence type="ECO:0000256" key="2">
    <source>
        <dbReference type="ARBA" id="ARBA00022801"/>
    </source>
</evidence>
<evidence type="ECO:0000259" key="3">
    <source>
        <dbReference type="Pfam" id="PF00149"/>
    </source>
</evidence>
<dbReference type="GO" id="GO:0046872">
    <property type="term" value="F:metal ion binding"/>
    <property type="evidence" value="ECO:0007669"/>
    <property type="project" value="UniProtKB-KW"/>
</dbReference>
<keyword evidence="5" id="KW-1185">Reference proteome</keyword>
<dbReference type="STRING" id="1036779.SAMN04515666_106218"/>
<feature type="domain" description="Calcineurin-like phosphoesterase" evidence="3">
    <location>
        <begin position="51"/>
        <end position="239"/>
    </location>
</feature>
<dbReference type="CDD" id="cd07385">
    <property type="entry name" value="MPP_YkuE_C"/>
    <property type="match status" value="1"/>
</dbReference>
<organism evidence="4 5">
    <name type="scientific">Bosea lupini</name>
    <dbReference type="NCBI Taxonomy" id="1036779"/>
    <lineage>
        <taxon>Bacteria</taxon>
        <taxon>Pseudomonadati</taxon>
        <taxon>Pseudomonadota</taxon>
        <taxon>Alphaproteobacteria</taxon>
        <taxon>Hyphomicrobiales</taxon>
        <taxon>Boseaceae</taxon>
        <taxon>Bosea</taxon>
    </lineage>
</organism>
<dbReference type="InterPro" id="IPR051158">
    <property type="entry name" value="Metallophosphoesterase_sf"/>
</dbReference>
<dbReference type="RefSeq" id="WP_091837626.1">
    <property type="nucleotide sequence ID" value="NZ_FOAN01000006.1"/>
</dbReference>
<dbReference type="Gene3D" id="3.60.21.10">
    <property type="match status" value="1"/>
</dbReference>
<dbReference type="Proteomes" id="UP000199664">
    <property type="component" value="Unassembled WGS sequence"/>
</dbReference>
<dbReference type="PANTHER" id="PTHR31302:SF31">
    <property type="entry name" value="PHOSPHODIESTERASE YAEI"/>
    <property type="match status" value="1"/>
</dbReference>
<dbReference type="InterPro" id="IPR004843">
    <property type="entry name" value="Calcineurin-like_PHP"/>
</dbReference>
<sequence>MLDRRRVLQTLAGLFLSSFGLGGYAYAWEPAHQGVTRYRLKPARWPEGRRLRLAVITDLHVGGPHMPVARVRQIVEQTNALKPDLTLLVGDFVASRTRRSSDPAPAEWAAELARLQAPAGRFAVLGNHDWWQDERAQKELRGPTQSTVALEAVGIPVLENRAVRLQTGAGPLWIAGLGDQEAFVLRRRPRGLPYGLDDLPATLAMIRDDAPVILMAHEPDIFARVPSRVALTLSGHTHGGQVRLFGWSPIVPSRYGNRYAYGHVRENGRDLVVSAGLGTSKLPIRLGAPPEIVLIELG</sequence>
<dbReference type="OrthoDB" id="9780884at2"/>
<reference evidence="5" key="1">
    <citation type="submission" date="2016-10" db="EMBL/GenBank/DDBJ databases">
        <authorList>
            <person name="Varghese N."/>
            <person name="Submissions S."/>
        </authorList>
    </citation>
    <scope>NUCLEOTIDE SEQUENCE [LARGE SCALE GENOMIC DNA]</scope>
    <source>
        <strain evidence="5">LMG 26383,CCUG 61248,R- 45681</strain>
    </source>
</reference>
<dbReference type="GO" id="GO:0009245">
    <property type="term" value="P:lipid A biosynthetic process"/>
    <property type="evidence" value="ECO:0007669"/>
    <property type="project" value="TreeGrafter"/>
</dbReference>
<gene>
    <name evidence="4" type="ORF">SAMN04515666_106218</name>
</gene>
<evidence type="ECO:0000313" key="5">
    <source>
        <dbReference type="Proteomes" id="UP000199664"/>
    </source>
</evidence>
<dbReference type="SUPFAM" id="SSF56300">
    <property type="entry name" value="Metallo-dependent phosphatases"/>
    <property type="match status" value="1"/>
</dbReference>
<evidence type="ECO:0000256" key="1">
    <source>
        <dbReference type="ARBA" id="ARBA00022723"/>
    </source>
</evidence>
<dbReference type="InterPro" id="IPR029052">
    <property type="entry name" value="Metallo-depent_PP-like"/>
</dbReference>
<dbReference type="GO" id="GO:0016020">
    <property type="term" value="C:membrane"/>
    <property type="evidence" value="ECO:0007669"/>
    <property type="project" value="GOC"/>
</dbReference>
<evidence type="ECO:0000313" key="4">
    <source>
        <dbReference type="EMBL" id="SEL94763.1"/>
    </source>
</evidence>
<dbReference type="AlphaFoldDB" id="A0A1H7UCP0"/>
<accession>A0A1H7UCP0</accession>
<dbReference type="GO" id="GO:0008758">
    <property type="term" value="F:UDP-2,3-diacylglucosamine hydrolase activity"/>
    <property type="evidence" value="ECO:0007669"/>
    <property type="project" value="TreeGrafter"/>
</dbReference>
<keyword evidence="2" id="KW-0378">Hydrolase</keyword>
<dbReference type="EMBL" id="FOAN01000006">
    <property type="protein sequence ID" value="SEL94763.1"/>
    <property type="molecule type" value="Genomic_DNA"/>
</dbReference>
<dbReference type="Pfam" id="PF00149">
    <property type="entry name" value="Metallophos"/>
    <property type="match status" value="1"/>
</dbReference>
<dbReference type="PANTHER" id="PTHR31302">
    <property type="entry name" value="TRANSMEMBRANE PROTEIN WITH METALLOPHOSPHOESTERASE DOMAIN-RELATED"/>
    <property type="match status" value="1"/>
</dbReference>
<proteinExistence type="predicted"/>
<name>A0A1H7UCP0_9HYPH</name>
<protein>
    <recommendedName>
        <fullName evidence="3">Calcineurin-like phosphoesterase domain-containing protein</fullName>
    </recommendedName>
</protein>